<dbReference type="Proteomes" id="UP000235777">
    <property type="component" value="Unassembled WGS sequence"/>
</dbReference>
<dbReference type="RefSeq" id="WP_026229464.1">
    <property type="nucleotide sequence ID" value="NZ_KB890165.1"/>
</dbReference>
<dbReference type="STRING" id="863227.GCA_000373005_00979"/>
<evidence type="ECO:0000313" key="2">
    <source>
        <dbReference type="Proteomes" id="UP000235777"/>
    </source>
</evidence>
<organism evidence="1 2">
    <name type="scientific">Trinickia symbiotica</name>
    <dbReference type="NCBI Taxonomy" id="863227"/>
    <lineage>
        <taxon>Bacteria</taxon>
        <taxon>Pseudomonadati</taxon>
        <taxon>Pseudomonadota</taxon>
        <taxon>Betaproteobacteria</taxon>
        <taxon>Burkholderiales</taxon>
        <taxon>Burkholderiaceae</taxon>
        <taxon>Trinickia</taxon>
    </lineage>
</organism>
<sequence length="147" mass="16576">MRQTSAWLDSPSRDGYVRLPEGAVESLQLRHVKSAIDDELLDELRADGIDAASAGYTEWHRPHLPGSAYVTVGWDWYLDRPSCALLIAWGDVRSNIMCIDRNGVDVGMTCTARLLLRRLARLNWPNCVARTARILASEFDVVHRTLQ</sequence>
<proteinExistence type="predicted"/>
<keyword evidence="2" id="KW-1185">Reference proteome</keyword>
<dbReference type="EMBL" id="PNYC01000001">
    <property type="protein sequence ID" value="PMS38557.1"/>
    <property type="molecule type" value="Genomic_DNA"/>
</dbReference>
<dbReference type="Gene3D" id="3.10.450.610">
    <property type="match status" value="1"/>
</dbReference>
<evidence type="ECO:0000313" key="1">
    <source>
        <dbReference type="EMBL" id="PMS38557.1"/>
    </source>
</evidence>
<reference evidence="1 2" key="1">
    <citation type="submission" date="2018-01" db="EMBL/GenBank/DDBJ databases">
        <title>Whole genome analyses suggest that Burkholderia sensu lato contains two further novel genera in the rhizoxinica-symbiotica group Mycetohabitans gen. nov., and Trinickia gen. nov.: implications for the evolution of diazotrophy and nodulation in the Burkholderiaceae.</title>
        <authorList>
            <person name="Estrada-de los Santos P."/>
            <person name="Palmer M."/>
            <person name="Chavez-Ramirez B."/>
            <person name="Beukes C."/>
            <person name="Steenkamp E.T."/>
            <person name="Hirsch A.M."/>
            <person name="Manyaka P."/>
            <person name="Maluk M."/>
            <person name="Lafos M."/>
            <person name="Crook M."/>
            <person name="Gross E."/>
            <person name="Simon M.F."/>
            <person name="Bueno dos Reis Junior F."/>
            <person name="Poole P.S."/>
            <person name="Venter S.N."/>
            <person name="James E.K."/>
        </authorList>
    </citation>
    <scope>NUCLEOTIDE SEQUENCE [LARGE SCALE GENOMIC DNA]</scope>
    <source>
        <strain evidence="1 2">JPY 581</strain>
    </source>
</reference>
<comment type="caution">
    <text evidence="1">The sequence shown here is derived from an EMBL/GenBank/DDBJ whole genome shotgun (WGS) entry which is preliminary data.</text>
</comment>
<protein>
    <submittedName>
        <fullName evidence="1">DUF4902 domain-containing protein</fullName>
    </submittedName>
</protein>
<accession>A0A2N7XAC5</accession>
<gene>
    <name evidence="1" type="ORF">C0Z20_01390</name>
</gene>
<name>A0A2N7XAC5_9BURK</name>
<dbReference type="Pfam" id="PF16245">
    <property type="entry name" value="DUF4902"/>
    <property type="match status" value="1"/>
</dbReference>
<dbReference type="AlphaFoldDB" id="A0A2N7XAC5"/>
<dbReference type="InterPro" id="IPR032598">
    <property type="entry name" value="RsaM-like"/>
</dbReference>
<dbReference type="OrthoDB" id="6921559at2"/>